<comment type="caution">
    <text evidence="1">The sequence shown here is derived from an EMBL/GenBank/DDBJ whole genome shotgun (WGS) entry which is preliminary data.</text>
</comment>
<evidence type="ECO:0000313" key="2">
    <source>
        <dbReference type="Proteomes" id="UP000828390"/>
    </source>
</evidence>
<gene>
    <name evidence="1" type="ORF">DPMN_137332</name>
</gene>
<dbReference type="EMBL" id="JAIWYP010000006">
    <property type="protein sequence ID" value="KAH3808970.1"/>
    <property type="molecule type" value="Genomic_DNA"/>
</dbReference>
<sequence length="140" mass="16203">MERRGTFLRRERMETIQLHLNGSYVECSHFGSQSEGTTTPGLNSDNDFLISNNIKNIVTNWRDWEDGRQNLLMLHDEITPPQQYLLQVINTSTPETATSINDDMCVRKYSGQVLLSVERWKQESEQILSTRSVITKKDLL</sequence>
<reference evidence="1" key="1">
    <citation type="journal article" date="2019" name="bioRxiv">
        <title>The Genome of the Zebra Mussel, Dreissena polymorpha: A Resource for Invasive Species Research.</title>
        <authorList>
            <person name="McCartney M.A."/>
            <person name="Auch B."/>
            <person name="Kono T."/>
            <person name="Mallez S."/>
            <person name="Zhang Y."/>
            <person name="Obille A."/>
            <person name="Becker A."/>
            <person name="Abrahante J.E."/>
            <person name="Garbe J."/>
            <person name="Badalamenti J.P."/>
            <person name="Herman A."/>
            <person name="Mangelson H."/>
            <person name="Liachko I."/>
            <person name="Sullivan S."/>
            <person name="Sone E.D."/>
            <person name="Koren S."/>
            <person name="Silverstein K.A.T."/>
            <person name="Beckman K.B."/>
            <person name="Gohl D.M."/>
        </authorList>
    </citation>
    <scope>NUCLEOTIDE SEQUENCE</scope>
    <source>
        <strain evidence="1">Duluth1</strain>
        <tissue evidence="1">Whole animal</tissue>
    </source>
</reference>
<organism evidence="1 2">
    <name type="scientific">Dreissena polymorpha</name>
    <name type="common">Zebra mussel</name>
    <name type="synonym">Mytilus polymorpha</name>
    <dbReference type="NCBI Taxonomy" id="45954"/>
    <lineage>
        <taxon>Eukaryota</taxon>
        <taxon>Metazoa</taxon>
        <taxon>Spiralia</taxon>
        <taxon>Lophotrochozoa</taxon>
        <taxon>Mollusca</taxon>
        <taxon>Bivalvia</taxon>
        <taxon>Autobranchia</taxon>
        <taxon>Heteroconchia</taxon>
        <taxon>Euheterodonta</taxon>
        <taxon>Imparidentia</taxon>
        <taxon>Neoheterodontei</taxon>
        <taxon>Myida</taxon>
        <taxon>Dreissenoidea</taxon>
        <taxon>Dreissenidae</taxon>
        <taxon>Dreissena</taxon>
    </lineage>
</organism>
<proteinExistence type="predicted"/>
<reference evidence="1" key="2">
    <citation type="submission" date="2020-11" db="EMBL/GenBank/DDBJ databases">
        <authorList>
            <person name="McCartney M.A."/>
            <person name="Auch B."/>
            <person name="Kono T."/>
            <person name="Mallez S."/>
            <person name="Becker A."/>
            <person name="Gohl D.M."/>
            <person name="Silverstein K.A.T."/>
            <person name="Koren S."/>
            <person name="Bechman K.B."/>
            <person name="Herman A."/>
            <person name="Abrahante J.E."/>
            <person name="Garbe J."/>
        </authorList>
    </citation>
    <scope>NUCLEOTIDE SEQUENCE</scope>
    <source>
        <strain evidence="1">Duluth1</strain>
        <tissue evidence="1">Whole animal</tissue>
    </source>
</reference>
<name>A0A9D4JEL8_DREPO</name>
<accession>A0A9D4JEL8</accession>
<dbReference type="AlphaFoldDB" id="A0A9D4JEL8"/>
<dbReference type="Proteomes" id="UP000828390">
    <property type="component" value="Unassembled WGS sequence"/>
</dbReference>
<protein>
    <submittedName>
        <fullName evidence="1">Uncharacterized protein</fullName>
    </submittedName>
</protein>
<keyword evidence="2" id="KW-1185">Reference proteome</keyword>
<evidence type="ECO:0000313" key="1">
    <source>
        <dbReference type="EMBL" id="KAH3808970.1"/>
    </source>
</evidence>